<comment type="caution">
    <text evidence="1">The sequence shown here is derived from an EMBL/GenBank/DDBJ whole genome shotgun (WGS) entry which is preliminary data.</text>
</comment>
<name>A0A9X4PBT5_9PAST</name>
<gene>
    <name evidence="1" type="ORF">A6A20_11495</name>
</gene>
<evidence type="ECO:0000313" key="2">
    <source>
        <dbReference type="Proteomes" id="UP001155500"/>
    </source>
</evidence>
<dbReference type="InterPro" id="IPR028264">
    <property type="entry name" value="Imm15"/>
</dbReference>
<dbReference type="EMBL" id="LWID01000001">
    <property type="protein sequence ID" value="MDG6896223.1"/>
    <property type="molecule type" value="Genomic_DNA"/>
</dbReference>
<organism evidence="1 2">
    <name type="scientific">Volucribacter amazonae</name>
    <dbReference type="NCBI Taxonomy" id="256731"/>
    <lineage>
        <taxon>Bacteria</taxon>
        <taxon>Pseudomonadati</taxon>
        <taxon>Pseudomonadota</taxon>
        <taxon>Gammaproteobacteria</taxon>
        <taxon>Pasteurellales</taxon>
        <taxon>Pasteurellaceae</taxon>
        <taxon>Volucribacter</taxon>
    </lineage>
</organism>
<dbReference type="AlphaFoldDB" id="A0A9X4PBT5"/>
<sequence length="168" mass="20292">MLNKKISEIFNNDSIQVEELLFDYETFEEPPLYNFYDDINSIRKIIKDKYLEEFLLNLAISHINTTKIYAKNILSEEEYNKFFICITYDPFEEIFYPSFMVTRKKYLFKDILNYPKLDLTKNLVIKNALENLGILNSVSVFESKWFDKYCHEELTRIYIVYNSDLDFN</sequence>
<proteinExistence type="predicted"/>
<evidence type="ECO:0000313" key="1">
    <source>
        <dbReference type="EMBL" id="MDG6896223.1"/>
    </source>
</evidence>
<dbReference type="RefSeq" id="WP_279573573.1">
    <property type="nucleotide sequence ID" value="NZ_LWID01000001.1"/>
</dbReference>
<evidence type="ECO:0008006" key="3">
    <source>
        <dbReference type="Google" id="ProtNLM"/>
    </source>
</evidence>
<dbReference type="Pfam" id="PF15561">
    <property type="entry name" value="Imm15"/>
    <property type="match status" value="1"/>
</dbReference>
<protein>
    <recommendedName>
        <fullName evidence="3">Immunity protein 15 of polymorphic toxin system</fullName>
    </recommendedName>
</protein>
<dbReference type="Proteomes" id="UP001155500">
    <property type="component" value="Unassembled WGS sequence"/>
</dbReference>
<keyword evidence="2" id="KW-1185">Reference proteome</keyword>
<reference evidence="1" key="1">
    <citation type="submission" date="2016-03" db="EMBL/GenBank/DDBJ databases">
        <title>Co-evolution between Pasteurellaceae and their hosts.</title>
        <authorList>
            <person name="Hansen M.J."/>
            <person name="Bojesen A.M."/>
            <person name="Planet P."/>
        </authorList>
    </citation>
    <scope>NUCLEOTIDE SEQUENCE</scope>
    <source>
        <strain evidence="1">146/S8/89</strain>
    </source>
</reference>
<accession>A0A9X4PBT5</accession>